<dbReference type="CDD" id="cd07438">
    <property type="entry name" value="PHP_HisPPase_AMP"/>
    <property type="match status" value="1"/>
</dbReference>
<dbReference type="Pfam" id="PF02811">
    <property type="entry name" value="PHP"/>
    <property type="match status" value="1"/>
</dbReference>
<comment type="caution">
    <text evidence="2">The sequence shown here is derived from an EMBL/GenBank/DDBJ whole genome shotgun (WGS) entry which is preliminary data.</text>
</comment>
<name>A0A0J1FX84_9FIRM</name>
<dbReference type="SMART" id="SM00481">
    <property type="entry name" value="POLIIIAc"/>
    <property type="match status" value="1"/>
</dbReference>
<dbReference type="AlphaFoldDB" id="A0A0J1FX84"/>
<dbReference type="RefSeq" id="WP_047808311.1">
    <property type="nucleotide sequence ID" value="NZ_LDZY01000001.1"/>
</dbReference>
<dbReference type="STRING" id="476652.DEAC_c03980"/>
<dbReference type="EC" id="2.7.7.7" evidence="2"/>
<dbReference type="Gene3D" id="1.10.150.650">
    <property type="match status" value="1"/>
</dbReference>
<accession>A0A0J1FX84</accession>
<organism evidence="2 3">
    <name type="scientific">Desulfosporosinus acididurans</name>
    <dbReference type="NCBI Taxonomy" id="476652"/>
    <lineage>
        <taxon>Bacteria</taxon>
        <taxon>Bacillati</taxon>
        <taxon>Bacillota</taxon>
        <taxon>Clostridia</taxon>
        <taxon>Eubacteriales</taxon>
        <taxon>Desulfitobacteriaceae</taxon>
        <taxon>Desulfosporosinus</taxon>
    </lineage>
</organism>
<dbReference type="EMBL" id="LDZY01000001">
    <property type="protein sequence ID" value="KLU67989.1"/>
    <property type="molecule type" value="Genomic_DNA"/>
</dbReference>
<keyword evidence="2" id="KW-0548">Nucleotidyltransferase</keyword>
<keyword evidence="3" id="KW-1185">Reference proteome</keyword>
<dbReference type="PANTHER" id="PTHR42924">
    <property type="entry name" value="EXONUCLEASE"/>
    <property type="match status" value="1"/>
</dbReference>
<reference evidence="2 3" key="1">
    <citation type="submission" date="2015-06" db="EMBL/GenBank/DDBJ databases">
        <title>Draft genome of the moderately acidophilic sulfate reducer Candidatus Desulfosporosinus acididurans strain M1.</title>
        <authorList>
            <person name="Poehlein A."/>
            <person name="Petzsch P."/>
            <person name="Johnson B.D."/>
            <person name="Schloemann M."/>
            <person name="Daniel R."/>
            <person name="Muehling M."/>
        </authorList>
    </citation>
    <scope>NUCLEOTIDE SEQUENCE [LARGE SCALE GENOMIC DNA]</scope>
    <source>
        <strain evidence="2 3">M1</strain>
    </source>
</reference>
<sequence>MDLARGLCEVDLHCHTTASDGLLTPTELVRSAAILGLKGIGLTDHDTIQGWREAEQAANVHQIQLLKGIELNTDWNGKEVHILGYELDGSSNDLKHQLKNLRDARKLRMFEILDRLQYLGISIEARQIQKFARGESIGRPHIAEALMEQGYVNTIKEAFERYIGKGAPAYVPLHKITPEEGIELIRKSHGVAVLAHPGINRLEEGIRPWIEAGLQGIEVSHSEHNQEDELRYRSLAEKYHLVMTGGSDFHGEERKPGVKLGHWGASEEVIQQILVLAKGN</sequence>
<dbReference type="InterPro" id="IPR052018">
    <property type="entry name" value="PHP_domain"/>
</dbReference>
<proteinExistence type="predicted"/>
<dbReference type="InterPro" id="IPR004013">
    <property type="entry name" value="PHP_dom"/>
</dbReference>
<dbReference type="PANTHER" id="PTHR42924:SF3">
    <property type="entry name" value="POLYMERASE_HISTIDINOL PHOSPHATASE N-TERMINAL DOMAIN-CONTAINING PROTEIN"/>
    <property type="match status" value="1"/>
</dbReference>
<dbReference type="InterPro" id="IPR016195">
    <property type="entry name" value="Pol/histidinol_Pase-like"/>
</dbReference>
<dbReference type="GO" id="GO:0003887">
    <property type="term" value="F:DNA-directed DNA polymerase activity"/>
    <property type="evidence" value="ECO:0007669"/>
    <property type="project" value="UniProtKB-EC"/>
</dbReference>
<feature type="domain" description="Polymerase/histidinol phosphatase N-terminal" evidence="1">
    <location>
        <begin position="10"/>
        <end position="75"/>
    </location>
</feature>
<dbReference type="GO" id="GO:0035312">
    <property type="term" value="F:5'-3' DNA exonuclease activity"/>
    <property type="evidence" value="ECO:0007669"/>
    <property type="project" value="TreeGrafter"/>
</dbReference>
<protein>
    <submittedName>
        <fullName evidence="2">DNA polymerase III PolC-type</fullName>
        <ecNumber evidence="2">2.7.7.7</ecNumber>
    </submittedName>
</protein>
<gene>
    <name evidence="2" type="primary">polC_1</name>
    <name evidence="2" type="ORF">DEAC_c03980</name>
</gene>
<dbReference type="InterPro" id="IPR003141">
    <property type="entry name" value="Pol/His_phosphatase_N"/>
</dbReference>
<evidence type="ECO:0000313" key="3">
    <source>
        <dbReference type="Proteomes" id="UP000036356"/>
    </source>
</evidence>
<evidence type="ECO:0000313" key="2">
    <source>
        <dbReference type="EMBL" id="KLU67989.1"/>
    </source>
</evidence>
<dbReference type="PATRIC" id="fig|476652.3.peg.399"/>
<evidence type="ECO:0000259" key="1">
    <source>
        <dbReference type="SMART" id="SM00481"/>
    </source>
</evidence>
<dbReference type="GO" id="GO:0004534">
    <property type="term" value="F:5'-3' RNA exonuclease activity"/>
    <property type="evidence" value="ECO:0007669"/>
    <property type="project" value="TreeGrafter"/>
</dbReference>
<dbReference type="SUPFAM" id="SSF89550">
    <property type="entry name" value="PHP domain-like"/>
    <property type="match status" value="1"/>
</dbReference>
<keyword evidence="2" id="KW-0808">Transferase</keyword>
<dbReference type="Proteomes" id="UP000036356">
    <property type="component" value="Unassembled WGS sequence"/>
</dbReference>
<dbReference type="Gene3D" id="3.20.20.140">
    <property type="entry name" value="Metal-dependent hydrolases"/>
    <property type="match status" value="1"/>
</dbReference>